<evidence type="ECO:0000256" key="5">
    <source>
        <dbReference type="ARBA" id="ARBA00022597"/>
    </source>
</evidence>
<feature type="transmembrane region" description="Helical" evidence="11">
    <location>
        <begin position="53"/>
        <end position="72"/>
    </location>
</feature>
<dbReference type="GO" id="GO:0022857">
    <property type="term" value="F:transmembrane transporter activity"/>
    <property type="evidence" value="ECO:0007669"/>
    <property type="project" value="InterPro"/>
</dbReference>
<evidence type="ECO:0000313" key="13">
    <source>
        <dbReference type="Proteomes" id="UP000001296"/>
    </source>
</evidence>
<dbReference type="HOGENOM" id="CLU_028880_2_0_12"/>
<comment type="function">
    <text evidence="9">Part of the binding-protein-dependent transport system for D-xylose. Probably responsible for the translocation of the substrate across the membrane.</text>
</comment>
<keyword evidence="6 11" id="KW-0812">Transmembrane</keyword>
<keyword evidence="2" id="KW-0813">Transport</keyword>
<dbReference type="eggNOG" id="COG4214">
    <property type="taxonomic scope" value="Bacteria"/>
</dbReference>
<evidence type="ECO:0000256" key="8">
    <source>
        <dbReference type="ARBA" id="ARBA00023136"/>
    </source>
</evidence>
<dbReference type="PaxDb" id="665571-STHERM_c03260"/>
<feature type="transmembrane region" description="Helical" evidence="11">
    <location>
        <begin position="111"/>
        <end position="133"/>
    </location>
</feature>
<dbReference type="PANTHER" id="PTHR32196">
    <property type="entry name" value="ABC TRANSPORTER PERMEASE PROTEIN YPHD-RELATED-RELATED"/>
    <property type="match status" value="1"/>
</dbReference>
<reference key="1">
    <citation type="submission" date="2009-08" db="EMBL/GenBank/DDBJ databases">
        <title>The genome sequence of Spirochaeta thermophila DSM6192.</title>
        <authorList>
            <person name="Angelov A."/>
            <person name="Mientus M."/>
            <person name="Wittenberg S."/>
            <person name="Lehmann R."/>
            <person name="Liesegang H."/>
            <person name="Daniel R."/>
            <person name="Liebl W."/>
        </authorList>
    </citation>
    <scope>NUCLEOTIDE SEQUENCE</scope>
    <source>
        <strain>DSM 6192</strain>
    </source>
</reference>
<organism evidence="12 13">
    <name type="scientific">Winmispira thermophila (strain ATCC 49972 / DSM 6192 / RI 19.B1)</name>
    <name type="common">Spirochaeta thermophila</name>
    <dbReference type="NCBI Taxonomy" id="665571"/>
    <lineage>
        <taxon>Bacteria</taxon>
        <taxon>Pseudomonadati</taxon>
        <taxon>Spirochaetota</taxon>
        <taxon>Spirochaetia</taxon>
        <taxon>Winmispirales</taxon>
        <taxon>Winmispiraceae</taxon>
        <taxon>Winmispira</taxon>
    </lineage>
</organism>
<dbReference type="GO" id="GO:0005886">
    <property type="term" value="C:plasma membrane"/>
    <property type="evidence" value="ECO:0007669"/>
    <property type="project" value="UniProtKB-SubCell"/>
</dbReference>
<evidence type="ECO:0000256" key="10">
    <source>
        <dbReference type="ARBA" id="ARBA00035686"/>
    </source>
</evidence>
<evidence type="ECO:0000256" key="7">
    <source>
        <dbReference type="ARBA" id="ARBA00022989"/>
    </source>
</evidence>
<name>E0RPA5_WINT6</name>
<dbReference type="InterPro" id="IPR001851">
    <property type="entry name" value="ABC_transp_permease"/>
</dbReference>
<feature type="transmembrane region" description="Helical" evidence="11">
    <location>
        <begin position="145"/>
        <end position="163"/>
    </location>
</feature>
<keyword evidence="4" id="KW-0997">Cell inner membrane</keyword>
<feature type="transmembrane region" description="Helical" evidence="11">
    <location>
        <begin position="296"/>
        <end position="320"/>
    </location>
</feature>
<evidence type="ECO:0000256" key="9">
    <source>
        <dbReference type="ARBA" id="ARBA00035611"/>
    </source>
</evidence>
<dbReference type="PANTHER" id="PTHR32196:SF32">
    <property type="entry name" value="XYLOSE TRANSPORT SYSTEM PERMEASE PROTEIN XYLH"/>
    <property type="match status" value="1"/>
</dbReference>
<feature type="transmembrane region" description="Helical" evidence="11">
    <location>
        <begin position="376"/>
        <end position="394"/>
    </location>
</feature>
<dbReference type="Pfam" id="PF02653">
    <property type="entry name" value="BPD_transp_2"/>
    <property type="match status" value="1"/>
</dbReference>
<dbReference type="KEGG" id="sta:STHERM_c03260"/>
<keyword evidence="5" id="KW-0762">Sugar transport</keyword>
<dbReference type="AlphaFoldDB" id="E0RPA5"/>
<evidence type="ECO:0000256" key="1">
    <source>
        <dbReference type="ARBA" id="ARBA00004651"/>
    </source>
</evidence>
<feature type="transmembrane region" description="Helical" evidence="11">
    <location>
        <begin position="21"/>
        <end position="41"/>
    </location>
</feature>
<evidence type="ECO:0000256" key="2">
    <source>
        <dbReference type="ARBA" id="ARBA00022448"/>
    </source>
</evidence>
<accession>E0RPA5</accession>
<dbReference type="RefSeq" id="WP_013313140.1">
    <property type="nucleotide sequence ID" value="NC_014484.1"/>
</dbReference>
<feature type="transmembrane region" description="Helical" evidence="11">
    <location>
        <begin position="79"/>
        <end position="99"/>
    </location>
</feature>
<comment type="subcellular location">
    <subcellularLocation>
        <location evidence="1">Cell membrane</location>
        <topology evidence="1">Multi-pass membrane protein</topology>
    </subcellularLocation>
</comment>
<reference evidence="12 13" key="2">
    <citation type="journal article" date="2010" name="J. Bacteriol.">
        <title>Genome sequence of the polysaccharide-degrading, thermophilic anaerobe Spirochaeta thermophila DSM 6192.</title>
        <authorList>
            <person name="Angelov A."/>
            <person name="Liebl S."/>
            <person name="Ballschmiter M."/>
            <person name="Bomeke M."/>
            <person name="Lehmann R."/>
            <person name="Liesegang H."/>
            <person name="Daniel R."/>
            <person name="Liebl W."/>
        </authorList>
    </citation>
    <scope>NUCLEOTIDE SEQUENCE [LARGE SCALE GENOMIC DNA]</scope>
    <source>
        <strain evidence="13">ATCC 49972 / DSM 6192 / RI 19.B1</strain>
    </source>
</reference>
<evidence type="ECO:0000256" key="6">
    <source>
        <dbReference type="ARBA" id="ARBA00022692"/>
    </source>
</evidence>
<evidence type="ECO:0000256" key="4">
    <source>
        <dbReference type="ARBA" id="ARBA00022519"/>
    </source>
</evidence>
<sequence>MNDLMNRLKRAVQVNAKTYTMIIALLLIWFLFGVLTGGIFFSPRNLSNLFRQMTIISFLATGMVLVIVLGNIDLSVGSVTGFISAVTAFLQARILANVLPSLFPSLPQGTIGILSTVIAIVVALLVGIVIGLFQGGLIAYGGIPAFIVTLGGMLIFRGGVLGVTEGKTIVPVEESLVYIAQGYLSPTVGLLLAAVVVVLIFLSTLTSRRKKVEYGFEVPPLWKDLAKAGFFSFLVILYVVLMNMYRGVQLPVLLLAVVALIISYVANNTRFGRYVYAVGGNREATRLSGINIRKTVFQVHVLMGLLAGVAGVVLTGYVAAGTVNGGINYELDTIASCVIGGTSLMGGEGTIFGALVGSLIMASIVNGMSVMNMPIFWQYVTRGLVLIIAVYLDVASKRRKE</sequence>
<proteinExistence type="predicted"/>
<dbReference type="EMBL" id="CP001698">
    <property type="protein sequence ID" value="ADN01299.1"/>
    <property type="molecule type" value="Genomic_DNA"/>
</dbReference>
<feature type="transmembrane region" description="Helical" evidence="11">
    <location>
        <begin position="248"/>
        <end position="266"/>
    </location>
</feature>
<keyword evidence="3" id="KW-1003">Cell membrane</keyword>
<feature type="transmembrane region" description="Helical" evidence="11">
    <location>
        <begin position="225"/>
        <end position="242"/>
    </location>
</feature>
<dbReference type="Proteomes" id="UP000001296">
    <property type="component" value="Chromosome"/>
</dbReference>
<evidence type="ECO:0000313" key="12">
    <source>
        <dbReference type="EMBL" id="ADN01299.1"/>
    </source>
</evidence>
<dbReference type="CDD" id="cd06579">
    <property type="entry name" value="TM_PBP1_transp_AraH_like"/>
    <property type="match status" value="1"/>
</dbReference>
<evidence type="ECO:0000256" key="11">
    <source>
        <dbReference type="SAM" id="Phobius"/>
    </source>
</evidence>
<gene>
    <name evidence="12" type="ordered locus">STHERM_c03260</name>
</gene>
<keyword evidence="7 11" id="KW-1133">Transmembrane helix</keyword>
<protein>
    <recommendedName>
        <fullName evidence="10">Xylose transport system permease protein XylH</fullName>
    </recommendedName>
</protein>
<feature type="transmembrane region" description="Helical" evidence="11">
    <location>
        <begin position="183"/>
        <end position="205"/>
    </location>
</feature>
<evidence type="ECO:0000256" key="3">
    <source>
        <dbReference type="ARBA" id="ARBA00022475"/>
    </source>
</evidence>
<keyword evidence="8 11" id="KW-0472">Membrane</keyword>